<accession>A0A0S1SKF2</accession>
<dbReference type="AlphaFoldDB" id="A0A0S1SIV4"/>
<evidence type="ECO:0000313" key="2">
    <source>
        <dbReference type="Proteomes" id="UP000069135"/>
    </source>
</evidence>
<dbReference type="STRING" id="1735162.PeribacterB2_0812"/>
<protein>
    <submittedName>
        <fullName evidence="1">Quinoprotein glucose dehydrogenase</fullName>
    </submittedName>
</protein>
<gene>
    <name evidence="1" type="ORF">PeribacterD1_0811</name>
</gene>
<dbReference type="PROSITE" id="PS51257">
    <property type="entry name" value="PROKAR_LIPOPROTEIN"/>
    <property type="match status" value="1"/>
</dbReference>
<dbReference type="EMBL" id="CP013065">
    <property type="protein sequence ID" value="ALM13480.1"/>
    <property type="molecule type" value="Genomic_DNA"/>
</dbReference>
<accession>A0A0S1SIV4</accession>
<evidence type="ECO:0000313" key="1">
    <source>
        <dbReference type="EMBL" id="ALM13480.1"/>
    </source>
</evidence>
<sequence>MFPFRFSGYAIAAACVLLVGCAGTSTDGTNANSSSSAQGGVFCTMEAKICPDGSAVGRVPPTCAFAPCPGEN</sequence>
<accession>A0A0S1SXB8</accession>
<dbReference type="KEGG" id="prf:PeribacterA2_0810"/>
<reference evidence="2" key="1">
    <citation type="submission" date="2015-10" db="EMBL/GenBank/DDBJ databases">
        <title>Analysis of five complete genome sequences for members of the class Peribacteria in the recently recognized Peregrinibacteria bacterial phylum.</title>
        <authorList>
            <person name="Anantharaman K."/>
            <person name="Brown C.T."/>
            <person name="Burstein D."/>
            <person name="Castelle C.J."/>
            <person name="Probst A.J."/>
            <person name="Thomas B.C."/>
            <person name="Williams K.H."/>
            <person name="Banfield J.F."/>
        </authorList>
    </citation>
    <scope>NUCLEOTIDE SEQUENCE [LARGE SCALE GENOMIC DNA]</scope>
</reference>
<organism evidence="1 2">
    <name type="scientific">Candidatus Peribacter riflensis</name>
    <dbReference type="NCBI Taxonomy" id="1735162"/>
    <lineage>
        <taxon>Bacteria</taxon>
        <taxon>Candidatus Peregrinibacteriota</taxon>
        <taxon>Candidatus Peribacteria</taxon>
        <taxon>Candidatus Peribacterales</taxon>
        <taxon>Candidatus Peribacteraceae</taxon>
        <taxon>Candidatus Peribacter</taxon>
    </lineage>
</organism>
<dbReference type="Proteomes" id="UP000069135">
    <property type="component" value="Chromosome"/>
</dbReference>
<accession>A0A0S1SSR8</accession>
<proteinExistence type="predicted"/>
<reference evidence="1 2" key="2">
    <citation type="journal article" date="2016" name="PeerJ">
        <title>Analysis of five complete genome sequences for members of the class Peribacteria in the recently recognized Peregrinibacteria bacterial phylum.</title>
        <authorList>
            <person name="Anantharaman K."/>
            <person name="Brown C.T."/>
            <person name="Burstein D."/>
            <person name="Castelle C.J."/>
            <person name="Probst A.J."/>
            <person name="Thomas B.C."/>
            <person name="Williams K.H."/>
            <person name="Banfield J.F."/>
        </authorList>
    </citation>
    <scope>NUCLEOTIDE SEQUENCE [LARGE SCALE GENOMIC DNA]</scope>
    <source>
        <strain evidence="1">RIFOXYD1_FULL_PER-ii_59_16</strain>
    </source>
</reference>
<accession>A0A0S1SLI2</accession>
<name>A0A0S1SIV4_9BACT</name>